<dbReference type="Proteomes" id="UP000261811">
    <property type="component" value="Unassembled WGS sequence"/>
</dbReference>
<accession>A0A372JLV6</accession>
<feature type="compositionally biased region" description="Low complexity" evidence="1">
    <location>
        <begin position="67"/>
        <end position="85"/>
    </location>
</feature>
<proteinExistence type="predicted"/>
<dbReference type="AlphaFoldDB" id="A0A372JLV6"/>
<feature type="non-terminal residue" evidence="2">
    <location>
        <position position="1"/>
    </location>
</feature>
<sequence length="213" mass="20827">AAPQQPAAAGASGGDTGEGKLPTVDELLQRIQSDRQRSSGGGPATAGGGIGADKPFGNSLADPLSDPLGAPPFSGSGSPSSSPSASGGGPTGGYQAAPTYNDDPLSSGRDSYGSYGGATGGQPTTGAAGGAGGSAGEQGRYGDFGGGYGNDPLTSRDTGPRPAGAFDPNATQAYGSGYESSGNGSYNPSYGSGGQEQNPPQQDDWQSHRDYRR</sequence>
<comment type="caution">
    <text evidence="2">The sequence shown here is derived from an EMBL/GenBank/DDBJ whole genome shotgun (WGS) entry which is preliminary data.</text>
</comment>
<evidence type="ECO:0000313" key="2">
    <source>
        <dbReference type="EMBL" id="RFU41002.1"/>
    </source>
</evidence>
<reference evidence="2 3" key="1">
    <citation type="submission" date="2018-08" db="EMBL/GenBank/DDBJ databases">
        <title>Actinomadura jelena sp. nov., a novel Actinomycete isolated from soil in Chad.</title>
        <authorList>
            <person name="Shi L."/>
        </authorList>
    </citation>
    <scope>NUCLEOTIDE SEQUENCE [LARGE SCALE GENOMIC DNA]</scope>
    <source>
        <strain evidence="2 3">NEAU-G17</strain>
    </source>
</reference>
<feature type="compositionally biased region" description="Low complexity" evidence="1">
    <location>
        <begin position="174"/>
        <end position="190"/>
    </location>
</feature>
<name>A0A372JLV6_9ACTN</name>
<dbReference type="EMBL" id="QURH01000242">
    <property type="protein sequence ID" value="RFU41002.1"/>
    <property type="molecule type" value="Genomic_DNA"/>
</dbReference>
<feature type="compositionally biased region" description="Gly residues" evidence="1">
    <location>
        <begin position="39"/>
        <end position="51"/>
    </location>
</feature>
<feature type="region of interest" description="Disordered" evidence="1">
    <location>
        <begin position="1"/>
        <end position="213"/>
    </location>
</feature>
<evidence type="ECO:0000313" key="3">
    <source>
        <dbReference type="Proteomes" id="UP000261811"/>
    </source>
</evidence>
<evidence type="ECO:0000256" key="1">
    <source>
        <dbReference type="SAM" id="MobiDB-lite"/>
    </source>
</evidence>
<feature type="compositionally biased region" description="Gly residues" evidence="1">
    <location>
        <begin position="127"/>
        <end position="136"/>
    </location>
</feature>
<keyword evidence="3" id="KW-1185">Reference proteome</keyword>
<gene>
    <name evidence="2" type="ORF">DZF91_14205</name>
</gene>
<feature type="compositionally biased region" description="Polar residues" evidence="1">
    <location>
        <begin position="195"/>
        <end position="204"/>
    </location>
</feature>
<feature type="compositionally biased region" description="Low complexity" evidence="1">
    <location>
        <begin position="1"/>
        <end position="10"/>
    </location>
</feature>
<protein>
    <submittedName>
        <fullName evidence="2">Uncharacterized protein</fullName>
    </submittedName>
</protein>
<organism evidence="2 3">
    <name type="scientific">Actinomadura logoneensis</name>
    <dbReference type="NCBI Taxonomy" id="2293572"/>
    <lineage>
        <taxon>Bacteria</taxon>
        <taxon>Bacillati</taxon>
        <taxon>Actinomycetota</taxon>
        <taxon>Actinomycetes</taxon>
        <taxon>Streptosporangiales</taxon>
        <taxon>Thermomonosporaceae</taxon>
        <taxon>Actinomadura</taxon>
    </lineage>
</organism>